<accession>U7DDK0</accession>
<dbReference type="STRING" id="1313304.CALK_0457"/>
<dbReference type="OrthoDB" id="8028712at2"/>
<evidence type="ECO:0000313" key="1">
    <source>
        <dbReference type="EMBL" id="ERP38966.1"/>
    </source>
</evidence>
<sequence>MEVYDSFLKEQLCSQEIGVASYELNQRRVWVKRALKRHPFWVYLPFSFLGHFLRVSALTPVSNRGGRHAIATEVRRLRQLGAKGISVPTILASSPDGILLADVGQTRGGEVQNLRTAMKNATSETEILACIECGARGIRSVHAQGEVLSEAFARNILLINKEDVSFIDFETDPQEYLFFADAVVRDWTCFAFSVMRGLQPFPEAEEAGMELLYSIISEEQKQVCATMDKLGRTLPVLLRFFPLGLLGTEGVRIGRLSTFFSYFHSRYGATHSLEK</sequence>
<proteinExistence type="predicted"/>
<reference evidence="1 2" key="1">
    <citation type="journal article" date="2013" name="Environ. Microbiol.">
        <title>Genome analysis of Chitinivibrio alkaliphilus gen. nov., sp. nov., a novel extremely haloalkaliphilic anaerobic chitinolytic bacterium from the candidate phylum Termite Group 3.</title>
        <authorList>
            <person name="Sorokin D.Y."/>
            <person name="Gumerov V.M."/>
            <person name="Rakitin A.L."/>
            <person name="Beletsky A.V."/>
            <person name="Damste J.S."/>
            <person name="Muyzer G."/>
            <person name="Mardanov A.V."/>
            <person name="Ravin N.V."/>
        </authorList>
    </citation>
    <scope>NUCLEOTIDE SEQUENCE [LARGE SCALE GENOMIC DNA]</scope>
    <source>
        <strain evidence="1 2">ACht1</strain>
    </source>
</reference>
<dbReference type="InterPro" id="IPR011009">
    <property type="entry name" value="Kinase-like_dom_sf"/>
</dbReference>
<dbReference type="RefSeq" id="WP_022635994.1">
    <property type="nucleotide sequence ID" value="NZ_ASJR01000003.1"/>
</dbReference>
<dbReference type="AlphaFoldDB" id="U7DDK0"/>
<comment type="caution">
    <text evidence="1">The sequence shown here is derived from an EMBL/GenBank/DDBJ whole genome shotgun (WGS) entry which is preliminary data.</text>
</comment>
<dbReference type="Proteomes" id="UP000017148">
    <property type="component" value="Unassembled WGS sequence"/>
</dbReference>
<protein>
    <submittedName>
        <fullName evidence="1">Uncharacterized protein</fullName>
    </submittedName>
</protein>
<gene>
    <name evidence="1" type="ORF">CALK_0457</name>
</gene>
<keyword evidence="2" id="KW-1185">Reference proteome</keyword>
<dbReference type="SUPFAM" id="SSF56112">
    <property type="entry name" value="Protein kinase-like (PK-like)"/>
    <property type="match status" value="1"/>
</dbReference>
<organism evidence="1 2">
    <name type="scientific">Chitinivibrio alkaliphilus ACht1</name>
    <dbReference type="NCBI Taxonomy" id="1313304"/>
    <lineage>
        <taxon>Bacteria</taxon>
        <taxon>Pseudomonadati</taxon>
        <taxon>Fibrobacterota</taxon>
        <taxon>Chitinivibrionia</taxon>
        <taxon>Chitinivibrionales</taxon>
        <taxon>Chitinivibrionaceae</taxon>
        <taxon>Chitinivibrio</taxon>
    </lineage>
</organism>
<dbReference type="EMBL" id="ASJR01000003">
    <property type="protein sequence ID" value="ERP38966.1"/>
    <property type="molecule type" value="Genomic_DNA"/>
</dbReference>
<name>U7DDK0_9BACT</name>
<dbReference type="eggNOG" id="COG1718">
    <property type="taxonomic scope" value="Bacteria"/>
</dbReference>
<evidence type="ECO:0000313" key="2">
    <source>
        <dbReference type="Proteomes" id="UP000017148"/>
    </source>
</evidence>